<gene>
    <name evidence="5" type="ORF">HNR50_001094</name>
</gene>
<dbReference type="Pfam" id="PF05726">
    <property type="entry name" value="Pirin_C"/>
    <property type="match status" value="1"/>
</dbReference>
<dbReference type="InterPro" id="IPR011051">
    <property type="entry name" value="RmlC_Cupin_sf"/>
</dbReference>
<dbReference type="InterPro" id="IPR012093">
    <property type="entry name" value="Pirin"/>
</dbReference>
<accession>A0A841R6H3</accession>
<dbReference type="RefSeq" id="WP_184744676.1">
    <property type="nucleotide sequence ID" value="NZ_JACHGJ010000002.1"/>
</dbReference>
<evidence type="ECO:0000259" key="3">
    <source>
        <dbReference type="Pfam" id="PF02678"/>
    </source>
</evidence>
<dbReference type="Pfam" id="PF02678">
    <property type="entry name" value="Pirin"/>
    <property type="match status" value="1"/>
</dbReference>
<comment type="caution">
    <text evidence="5">The sequence shown here is derived from an EMBL/GenBank/DDBJ whole genome shotgun (WGS) entry which is preliminary data.</text>
</comment>
<evidence type="ECO:0008006" key="7">
    <source>
        <dbReference type="Google" id="ProtNLM"/>
    </source>
</evidence>
<dbReference type="Gene3D" id="2.60.120.10">
    <property type="entry name" value="Jelly Rolls"/>
    <property type="match status" value="2"/>
</dbReference>
<dbReference type="PANTHER" id="PTHR13903:SF8">
    <property type="entry name" value="PIRIN"/>
    <property type="match status" value="1"/>
</dbReference>
<evidence type="ECO:0000256" key="2">
    <source>
        <dbReference type="RuleBase" id="RU003457"/>
    </source>
</evidence>
<dbReference type="PANTHER" id="PTHR13903">
    <property type="entry name" value="PIRIN-RELATED"/>
    <property type="match status" value="1"/>
</dbReference>
<dbReference type="InterPro" id="IPR003829">
    <property type="entry name" value="Pirin_N_dom"/>
</dbReference>
<evidence type="ECO:0000256" key="1">
    <source>
        <dbReference type="ARBA" id="ARBA00008416"/>
    </source>
</evidence>
<dbReference type="InterPro" id="IPR008778">
    <property type="entry name" value="Pirin_C_dom"/>
</dbReference>
<comment type="similarity">
    <text evidence="1 2">Belongs to the pirin family.</text>
</comment>
<dbReference type="SUPFAM" id="SSF51182">
    <property type="entry name" value="RmlC-like cupins"/>
    <property type="match status" value="1"/>
</dbReference>
<dbReference type="InterPro" id="IPR014710">
    <property type="entry name" value="RmlC-like_jellyroll"/>
</dbReference>
<sequence length="340" mass="38894">MKEIISNLKPLDFHWKTYDPFLFCAHHYDHFPKGNDQQGPDASLRDRLMGNDFTIKDGWRMYHGRNVPGFPVHPHRGFETVTIVLEGFVDHSDSLGAGGRYGQGDVQWMTAGSGIQHSEMFPCIFKDKPNTLHLFQVWLNLPRKSKFVEPYYRMFWNEDIPVLQEIDERGNKTSIRIIAGSLNEEKALSPPPDSWASDPANNVAIWIITIEPGARWNLPENTSGAERALYYYKGKGLKTGDTDIPENHSFTTESESSLCLENTDSENESCLLLLQGIPLNEPVVQSGPFVMNTEDEIYQTYSDYRETQFGGWPWDSPEPVHGLETFRFARFADGRIEKRD</sequence>
<keyword evidence="6" id="KW-1185">Reference proteome</keyword>
<dbReference type="Proteomes" id="UP000587760">
    <property type="component" value="Unassembled WGS sequence"/>
</dbReference>
<feature type="domain" description="Pirin C-terminal" evidence="4">
    <location>
        <begin position="208"/>
        <end position="310"/>
    </location>
</feature>
<dbReference type="AlphaFoldDB" id="A0A841R6H3"/>
<protein>
    <recommendedName>
        <fullName evidence="7">Pirin domain protein</fullName>
    </recommendedName>
</protein>
<reference evidence="5 6" key="1">
    <citation type="submission" date="2020-08" db="EMBL/GenBank/DDBJ databases">
        <title>Genomic Encyclopedia of Type Strains, Phase IV (KMG-IV): sequencing the most valuable type-strain genomes for metagenomic binning, comparative biology and taxonomic classification.</title>
        <authorList>
            <person name="Goeker M."/>
        </authorList>
    </citation>
    <scope>NUCLEOTIDE SEQUENCE [LARGE SCALE GENOMIC DNA]</scope>
    <source>
        <strain evidence="5 6">DSM 2461</strain>
    </source>
</reference>
<dbReference type="CDD" id="cd02909">
    <property type="entry name" value="cupin_pirin_N"/>
    <property type="match status" value="1"/>
</dbReference>
<name>A0A841R6H3_9SPIO</name>
<organism evidence="5 6">
    <name type="scientific">Spirochaeta isovalerica</name>
    <dbReference type="NCBI Taxonomy" id="150"/>
    <lineage>
        <taxon>Bacteria</taxon>
        <taxon>Pseudomonadati</taxon>
        <taxon>Spirochaetota</taxon>
        <taxon>Spirochaetia</taxon>
        <taxon>Spirochaetales</taxon>
        <taxon>Spirochaetaceae</taxon>
        <taxon>Spirochaeta</taxon>
    </lineage>
</organism>
<dbReference type="EMBL" id="JACHGJ010000002">
    <property type="protein sequence ID" value="MBB6479436.1"/>
    <property type="molecule type" value="Genomic_DNA"/>
</dbReference>
<feature type="domain" description="Pirin N-terminal" evidence="3">
    <location>
        <begin position="61"/>
        <end position="139"/>
    </location>
</feature>
<evidence type="ECO:0000313" key="5">
    <source>
        <dbReference type="EMBL" id="MBB6479436.1"/>
    </source>
</evidence>
<evidence type="ECO:0000313" key="6">
    <source>
        <dbReference type="Proteomes" id="UP000587760"/>
    </source>
</evidence>
<evidence type="ECO:0000259" key="4">
    <source>
        <dbReference type="Pfam" id="PF05726"/>
    </source>
</evidence>
<proteinExistence type="inferred from homology"/>